<dbReference type="InterPro" id="IPR006574">
    <property type="entry name" value="PRY"/>
</dbReference>
<dbReference type="InterPro" id="IPR003879">
    <property type="entry name" value="Butyrophylin_SPRY"/>
</dbReference>
<dbReference type="Gene3D" id="2.60.120.920">
    <property type="match status" value="1"/>
</dbReference>
<dbReference type="SUPFAM" id="SSF49899">
    <property type="entry name" value="Concanavalin A-like lectins/glucanases"/>
    <property type="match status" value="1"/>
</dbReference>
<sequence>MAEQGFNLDPETLGCSICLDLLKDPVIIPCGHRYCMSCIRHVWDEEGEKKSHSCPQCAQTFLARPDLVRNTTLADLVEELKAAGLQADRSCAGPGDVACDPHQDPPTLEKHTLVSLTEKRPENVSYQTREEFARHLCPVDAVSAAAERTERQRELEASRLTIQQRIQSREKGVRVLQLEAEALNRSADKAVDDSEEIFAGLIGTIERQRREVKMQIRSRQKTEVSRVAEIRDKLEEEIADLRRKDGELQQLSQAPDDDNDDPRLLHRKPSLTRLGGPMDLPSYTRPLRYVEDVTAAVSEVRDKLHRVLHKEWPTVSRTATGADAPSTPPEPATRAVQRGSVRSREYHRYSRDLTLDPNTVHTHVLLSEGNRKATLVKKTQLYHWHPDRFLERWQVLSKEGLTGRCYWEVKRSGVEVLIAVAYKDISRSGTFDTCVFGNNSKSWGLASYKNGYQFKHSNIRTPVSGPQSSRLGVYLDHGAGILSFYSVSETMTLLHRVQTTFTQPLHVGFWLPNTKGDTVELC</sequence>
<dbReference type="PANTHER" id="PTHR25465:SF5">
    <property type="entry name" value="E3 UBIQUITIN_ISG15 LIGASE TRIM25-RELATED"/>
    <property type="match status" value="1"/>
</dbReference>
<keyword evidence="3 6" id="KW-0863">Zinc-finger</keyword>
<evidence type="ECO:0000259" key="9">
    <source>
        <dbReference type="PROSITE" id="PS50188"/>
    </source>
</evidence>
<evidence type="ECO:0000259" key="8">
    <source>
        <dbReference type="PROSITE" id="PS50089"/>
    </source>
</evidence>
<dbReference type="InterPro" id="IPR001841">
    <property type="entry name" value="Znf_RING"/>
</dbReference>
<evidence type="ECO:0000256" key="3">
    <source>
        <dbReference type="ARBA" id="ARBA00022771"/>
    </source>
</evidence>
<organism evidence="10 11">
    <name type="scientific">Cyclopterus lumpus</name>
    <name type="common">Lumpsucker</name>
    <dbReference type="NCBI Taxonomy" id="8103"/>
    <lineage>
        <taxon>Eukaryota</taxon>
        <taxon>Metazoa</taxon>
        <taxon>Chordata</taxon>
        <taxon>Craniata</taxon>
        <taxon>Vertebrata</taxon>
        <taxon>Euteleostomi</taxon>
        <taxon>Actinopterygii</taxon>
        <taxon>Neopterygii</taxon>
        <taxon>Teleostei</taxon>
        <taxon>Neoteleostei</taxon>
        <taxon>Acanthomorphata</taxon>
        <taxon>Eupercaria</taxon>
        <taxon>Perciformes</taxon>
        <taxon>Cottioidei</taxon>
        <taxon>Cottales</taxon>
        <taxon>Cyclopteridae</taxon>
        <taxon>Cyclopterus</taxon>
    </lineage>
</organism>
<dbReference type="GO" id="GO:0045087">
    <property type="term" value="P:innate immune response"/>
    <property type="evidence" value="ECO:0007669"/>
    <property type="project" value="UniProtKB-KW"/>
</dbReference>
<dbReference type="PROSITE" id="PS50188">
    <property type="entry name" value="B302_SPRY"/>
    <property type="match status" value="1"/>
</dbReference>
<proteinExistence type="predicted"/>
<evidence type="ECO:0000256" key="4">
    <source>
        <dbReference type="ARBA" id="ARBA00022833"/>
    </source>
</evidence>
<dbReference type="InterPro" id="IPR017907">
    <property type="entry name" value="Znf_RING_CS"/>
</dbReference>
<evidence type="ECO:0000313" key="11">
    <source>
        <dbReference type="Proteomes" id="UP000694565"/>
    </source>
</evidence>
<dbReference type="GeneTree" id="ENSGT01150000286922"/>
<name>A0A8C3AK55_CYCLU</name>
<feature type="region of interest" description="Disordered" evidence="7">
    <location>
        <begin position="318"/>
        <end position="345"/>
    </location>
</feature>
<evidence type="ECO:0008006" key="12">
    <source>
        <dbReference type="Google" id="ProtNLM"/>
    </source>
</evidence>
<dbReference type="SMART" id="SM00589">
    <property type="entry name" value="PRY"/>
    <property type="match status" value="1"/>
</dbReference>
<dbReference type="CDD" id="cd16040">
    <property type="entry name" value="SPRY_PRY_SNTX"/>
    <property type="match status" value="1"/>
</dbReference>
<dbReference type="Pfam" id="PF00622">
    <property type="entry name" value="SPRY"/>
    <property type="match status" value="1"/>
</dbReference>
<dbReference type="Pfam" id="PF15227">
    <property type="entry name" value="zf-C3HC4_4"/>
    <property type="match status" value="1"/>
</dbReference>
<evidence type="ECO:0000256" key="6">
    <source>
        <dbReference type="PROSITE-ProRule" id="PRU00175"/>
    </source>
</evidence>
<dbReference type="Ensembl" id="ENSCLMT00005045865.1">
    <property type="protein sequence ID" value="ENSCLMP00005044305.1"/>
    <property type="gene ID" value="ENSCLMG00005020497.1"/>
</dbReference>
<dbReference type="Pfam" id="PF13765">
    <property type="entry name" value="PRY"/>
    <property type="match status" value="1"/>
</dbReference>
<dbReference type="AlphaFoldDB" id="A0A8C3AK55"/>
<dbReference type="InterPro" id="IPR051051">
    <property type="entry name" value="E3_ubiq-ligase_TRIM/RNF"/>
</dbReference>
<dbReference type="InterPro" id="IPR043136">
    <property type="entry name" value="B30.2/SPRY_sf"/>
</dbReference>
<keyword evidence="2" id="KW-0479">Metal-binding</keyword>
<dbReference type="PRINTS" id="PR01407">
    <property type="entry name" value="BUTYPHLNCDUF"/>
</dbReference>
<dbReference type="Proteomes" id="UP000694565">
    <property type="component" value="Unplaced"/>
</dbReference>
<reference evidence="10" key="2">
    <citation type="submission" date="2025-09" db="UniProtKB">
        <authorList>
            <consortium name="Ensembl"/>
        </authorList>
    </citation>
    <scope>IDENTIFICATION</scope>
</reference>
<evidence type="ECO:0000256" key="7">
    <source>
        <dbReference type="SAM" id="MobiDB-lite"/>
    </source>
</evidence>
<protein>
    <recommendedName>
        <fullName evidence="12">Tripartite motif-containing protein 16-like</fullName>
    </recommendedName>
</protein>
<keyword evidence="11" id="KW-1185">Reference proteome</keyword>
<accession>A0A8C3AK55</accession>
<dbReference type="InterPro" id="IPR058030">
    <property type="entry name" value="TRIM8/14/16/25/29/45/65_CC"/>
</dbReference>
<feature type="domain" description="B30.2/SPRY" evidence="9">
    <location>
        <begin position="332"/>
        <end position="522"/>
    </location>
</feature>
<evidence type="ECO:0000313" key="10">
    <source>
        <dbReference type="Ensembl" id="ENSCLMP00005044305.1"/>
    </source>
</evidence>
<dbReference type="GO" id="GO:0005737">
    <property type="term" value="C:cytoplasm"/>
    <property type="evidence" value="ECO:0007669"/>
    <property type="project" value="UniProtKB-ARBA"/>
</dbReference>
<dbReference type="PANTHER" id="PTHR25465">
    <property type="entry name" value="B-BOX DOMAIN CONTAINING"/>
    <property type="match status" value="1"/>
</dbReference>
<keyword evidence="4" id="KW-0862">Zinc</keyword>
<keyword evidence="5" id="KW-0391">Immunity</keyword>
<evidence type="ECO:0000256" key="2">
    <source>
        <dbReference type="ARBA" id="ARBA00022723"/>
    </source>
</evidence>
<dbReference type="Pfam" id="PF25600">
    <property type="entry name" value="TRIM_CC"/>
    <property type="match status" value="1"/>
</dbReference>
<feature type="domain" description="RING-type" evidence="8">
    <location>
        <begin position="15"/>
        <end position="57"/>
    </location>
</feature>
<dbReference type="InterPro" id="IPR003877">
    <property type="entry name" value="SPRY_dom"/>
</dbReference>
<evidence type="ECO:0000256" key="1">
    <source>
        <dbReference type="ARBA" id="ARBA00022588"/>
    </source>
</evidence>
<dbReference type="InterPro" id="IPR013083">
    <property type="entry name" value="Znf_RING/FYVE/PHD"/>
</dbReference>
<dbReference type="PROSITE" id="PS50089">
    <property type="entry name" value="ZF_RING_2"/>
    <property type="match status" value="1"/>
</dbReference>
<reference evidence="10" key="1">
    <citation type="submission" date="2025-08" db="UniProtKB">
        <authorList>
            <consortium name="Ensembl"/>
        </authorList>
    </citation>
    <scope>IDENTIFICATION</scope>
</reference>
<feature type="region of interest" description="Disordered" evidence="7">
    <location>
        <begin position="244"/>
        <end position="279"/>
    </location>
</feature>
<dbReference type="Gene3D" id="3.30.40.10">
    <property type="entry name" value="Zinc/RING finger domain, C3HC4 (zinc finger)"/>
    <property type="match status" value="1"/>
</dbReference>
<dbReference type="InterPro" id="IPR013320">
    <property type="entry name" value="ConA-like_dom_sf"/>
</dbReference>
<dbReference type="InterPro" id="IPR001870">
    <property type="entry name" value="B30.2/SPRY"/>
</dbReference>
<keyword evidence="1" id="KW-0399">Innate immunity</keyword>
<dbReference type="PROSITE" id="PS00518">
    <property type="entry name" value="ZF_RING_1"/>
    <property type="match status" value="1"/>
</dbReference>
<dbReference type="SMART" id="SM00184">
    <property type="entry name" value="RING"/>
    <property type="match status" value="1"/>
</dbReference>
<dbReference type="GO" id="GO:0008270">
    <property type="term" value="F:zinc ion binding"/>
    <property type="evidence" value="ECO:0007669"/>
    <property type="project" value="UniProtKB-KW"/>
</dbReference>
<evidence type="ECO:0000256" key="5">
    <source>
        <dbReference type="ARBA" id="ARBA00022859"/>
    </source>
</evidence>
<dbReference type="SUPFAM" id="SSF57850">
    <property type="entry name" value="RING/U-box"/>
    <property type="match status" value="1"/>
</dbReference>